<name>A0ABR6BMJ1_9PSEU</name>
<dbReference type="Proteomes" id="UP000517916">
    <property type="component" value="Unassembled WGS sequence"/>
</dbReference>
<evidence type="ECO:0000256" key="2">
    <source>
        <dbReference type="ARBA" id="ARBA00022801"/>
    </source>
</evidence>
<protein>
    <submittedName>
        <fullName evidence="4">Pimeloyl-ACP methyl ester carboxylesterase</fullName>
    </submittedName>
</protein>
<feature type="domain" description="AB hydrolase-1" evidence="3">
    <location>
        <begin position="46"/>
        <end position="217"/>
    </location>
</feature>
<dbReference type="Pfam" id="PF00561">
    <property type="entry name" value="Abhydrolase_1"/>
    <property type="match status" value="1"/>
</dbReference>
<keyword evidence="5" id="KW-1185">Reference proteome</keyword>
<dbReference type="EMBL" id="JACJID010000004">
    <property type="protein sequence ID" value="MBA8928120.1"/>
    <property type="molecule type" value="Genomic_DNA"/>
</dbReference>
<comment type="similarity">
    <text evidence="1">Belongs to the peptidase S33 family.</text>
</comment>
<dbReference type="InterPro" id="IPR000073">
    <property type="entry name" value="AB_hydrolase_1"/>
</dbReference>
<dbReference type="InterPro" id="IPR029058">
    <property type="entry name" value="AB_hydrolase_fold"/>
</dbReference>
<dbReference type="PANTHER" id="PTHR43248:SF2">
    <property type="entry name" value="PROLYL AMINOPEPTIDASE"/>
    <property type="match status" value="1"/>
</dbReference>
<evidence type="ECO:0000256" key="1">
    <source>
        <dbReference type="ARBA" id="ARBA00010088"/>
    </source>
</evidence>
<dbReference type="InterPro" id="IPR002410">
    <property type="entry name" value="Peptidase_S33"/>
</dbReference>
<proteinExistence type="inferred from homology"/>
<evidence type="ECO:0000259" key="3">
    <source>
        <dbReference type="Pfam" id="PF00561"/>
    </source>
</evidence>
<comment type="caution">
    <text evidence="4">The sequence shown here is derived from an EMBL/GenBank/DDBJ whole genome shotgun (WGS) entry which is preliminary data.</text>
</comment>
<dbReference type="PRINTS" id="PR00793">
    <property type="entry name" value="PROAMNOPTASE"/>
</dbReference>
<dbReference type="PANTHER" id="PTHR43248">
    <property type="entry name" value="2-SUCCINYL-6-HYDROXY-2,4-CYCLOHEXADIENE-1-CARBOXYLATE SYNTHASE"/>
    <property type="match status" value="1"/>
</dbReference>
<gene>
    <name evidence="4" type="ORF">BC739_005337</name>
</gene>
<dbReference type="InterPro" id="IPR051601">
    <property type="entry name" value="Serine_prot/Carboxylest_S33"/>
</dbReference>
<evidence type="ECO:0000313" key="4">
    <source>
        <dbReference type="EMBL" id="MBA8928120.1"/>
    </source>
</evidence>
<reference evidence="4 5" key="1">
    <citation type="submission" date="2020-08" db="EMBL/GenBank/DDBJ databases">
        <title>Genomic Encyclopedia of Archaeal and Bacterial Type Strains, Phase II (KMG-II): from individual species to whole genera.</title>
        <authorList>
            <person name="Goeker M."/>
        </authorList>
    </citation>
    <scope>NUCLEOTIDE SEQUENCE [LARGE SCALE GENOMIC DNA]</scope>
    <source>
        <strain evidence="4 5">DSM 43850</strain>
    </source>
</reference>
<organism evidence="4 5">
    <name type="scientific">Kutzneria viridogrisea</name>
    <dbReference type="NCBI Taxonomy" id="47990"/>
    <lineage>
        <taxon>Bacteria</taxon>
        <taxon>Bacillati</taxon>
        <taxon>Actinomycetota</taxon>
        <taxon>Actinomycetes</taxon>
        <taxon>Pseudonocardiales</taxon>
        <taxon>Pseudonocardiaceae</taxon>
        <taxon>Kutzneria</taxon>
    </lineage>
</organism>
<sequence>MYRRPGLVCRDHLLTVPLDHSAPTGAQIQVFAREVVSSQREHDDLPWLLYLQGGPGNKANRPVPTSPWLRRALTEYRVLLLDQRGTGRSTPATRQTLAGMSPVEQAGYLGHFRADSIVRDAELLRRHLLGEDGRWTVLGQSFGGFCATTYLSLAPEALDGVVLTGGLPPLHADAEQVYRALYPRVLAKNKLYFRRYPGDEELADRVVRHLRRNKVVLPDGARLSAERFLSLGIDFGAAARFDGLHYLLEEAFLGEELSETFVQAVVAATSFATRPLYAVLHEATYCQGGASRWAADRVRAEFAEFDAEAGQVRFTGEMIYPWMFEQDPALVPLRAAADLLAERADWPHLYDPDRLARNEVPVVAALYHEDMYVDRDFSLETAEAIRGTRTWVTNEYEHDGLAANGAVLDRLLSLLHGHA</sequence>
<dbReference type="Gene3D" id="3.40.50.1820">
    <property type="entry name" value="alpha/beta hydrolase"/>
    <property type="match status" value="1"/>
</dbReference>
<dbReference type="SUPFAM" id="SSF53474">
    <property type="entry name" value="alpha/beta-Hydrolases"/>
    <property type="match status" value="1"/>
</dbReference>
<accession>A0ABR6BMJ1</accession>
<keyword evidence="2" id="KW-0378">Hydrolase</keyword>
<evidence type="ECO:0000313" key="5">
    <source>
        <dbReference type="Proteomes" id="UP000517916"/>
    </source>
</evidence>
<dbReference type="RefSeq" id="WP_182838741.1">
    <property type="nucleotide sequence ID" value="NZ_BAAABQ010000030.1"/>
</dbReference>